<dbReference type="Proteomes" id="UP001281410">
    <property type="component" value="Unassembled WGS sequence"/>
</dbReference>
<evidence type="ECO:0000313" key="2">
    <source>
        <dbReference type="EMBL" id="KAK3213053.1"/>
    </source>
</evidence>
<evidence type="ECO:0000256" key="1">
    <source>
        <dbReference type="SAM" id="MobiDB-lite"/>
    </source>
</evidence>
<protein>
    <submittedName>
        <fullName evidence="2">Uncharacterized protein</fullName>
    </submittedName>
</protein>
<keyword evidence="3" id="KW-1185">Reference proteome</keyword>
<proteinExistence type="predicted"/>
<accession>A0AAE0E880</accession>
<comment type="caution">
    <text evidence="2">The sequence shown here is derived from an EMBL/GenBank/DDBJ whole genome shotgun (WGS) entry which is preliminary data.</text>
</comment>
<name>A0AAE0E880_9ROSI</name>
<evidence type="ECO:0000313" key="3">
    <source>
        <dbReference type="Proteomes" id="UP001281410"/>
    </source>
</evidence>
<sequence>MDKDKNKSRSDLLKAGRKKLQQFREKKDGKGGSSSSSHGKSSKKASKSDQHQSDTDAASSATMSTISSLPEVEDVSNVDSDLRVVDSDLMENSLAPETDVASVDPSSVVITPEEGIVDASLAHDTELPPLQSGVSDADSTVPKNKESTQIVDAEESRAMPSATLGAPVLEGETKHADNSGITNLTASSASVDTAEEVAEMDTVNGKEREELLPSQKVIPDTFLIQSSGDQVTDVGCALLLSNLCYYFCFNLFNICVWDWGKLGLLMCGFDV</sequence>
<feature type="compositionally biased region" description="Basic and acidic residues" evidence="1">
    <location>
        <begin position="1"/>
        <end position="14"/>
    </location>
</feature>
<organism evidence="2 3">
    <name type="scientific">Dipteronia sinensis</name>
    <dbReference type="NCBI Taxonomy" id="43782"/>
    <lineage>
        <taxon>Eukaryota</taxon>
        <taxon>Viridiplantae</taxon>
        <taxon>Streptophyta</taxon>
        <taxon>Embryophyta</taxon>
        <taxon>Tracheophyta</taxon>
        <taxon>Spermatophyta</taxon>
        <taxon>Magnoliopsida</taxon>
        <taxon>eudicotyledons</taxon>
        <taxon>Gunneridae</taxon>
        <taxon>Pentapetalae</taxon>
        <taxon>rosids</taxon>
        <taxon>malvids</taxon>
        <taxon>Sapindales</taxon>
        <taxon>Sapindaceae</taxon>
        <taxon>Hippocastanoideae</taxon>
        <taxon>Acereae</taxon>
        <taxon>Dipteronia</taxon>
    </lineage>
</organism>
<feature type="region of interest" description="Disordered" evidence="1">
    <location>
        <begin position="1"/>
        <end position="80"/>
    </location>
</feature>
<reference evidence="2" key="1">
    <citation type="journal article" date="2023" name="Plant J.">
        <title>Genome sequences and population genomics provide insights into the demographic history, inbreeding, and mutation load of two 'living fossil' tree species of Dipteronia.</title>
        <authorList>
            <person name="Feng Y."/>
            <person name="Comes H.P."/>
            <person name="Chen J."/>
            <person name="Zhu S."/>
            <person name="Lu R."/>
            <person name="Zhang X."/>
            <person name="Li P."/>
            <person name="Qiu J."/>
            <person name="Olsen K.M."/>
            <person name="Qiu Y."/>
        </authorList>
    </citation>
    <scope>NUCLEOTIDE SEQUENCE</scope>
    <source>
        <strain evidence="2">NBL</strain>
    </source>
</reference>
<feature type="compositionally biased region" description="Low complexity" evidence="1">
    <location>
        <begin position="55"/>
        <end position="68"/>
    </location>
</feature>
<dbReference type="AlphaFoldDB" id="A0AAE0E880"/>
<dbReference type="EMBL" id="JANJYJ010000005">
    <property type="protein sequence ID" value="KAK3213053.1"/>
    <property type="molecule type" value="Genomic_DNA"/>
</dbReference>
<gene>
    <name evidence="2" type="ORF">Dsin_017759</name>
</gene>